<evidence type="ECO:0000313" key="4">
    <source>
        <dbReference type="EMBL" id="QHW34664.1"/>
    </source>
</evidence>
<reference evidence="4 5" key="1">
    <citation type="submission" date="2020-02" db="EMBL/GenBank/DDBJ databases">
        <title>Paenibacillus sp. nov., isolated from rhizosphere soil of tomato.</title>
        <authorList>
            <person name="Weon H.-Y."/>
            <person name="Lee S.A."/>
        </authorList>
    </citation>
    <scope>NUCLEOTIDE SEQUENCE [LARGE SCALE GENOMIC DNA]</scope>
    <source>
        <strain evidence="4 5">14171R-81</strain>
    </source>
</reference>
<dbReference type="RefSeq" id="WP_162644816.1">
    <property type="nucleotide sequence ID" value="NZ_CP048286.1"/>
</dbReference>
<dbReference type="SUPFAM" id="SSF50494">
    <property type="entry name" value="Trypsin-like serine proteases"/>
    <property type="match status" value="1"/>
</dbReference>
<dbReference type="AlphaFoldDB" id="A0A6C0P7Y1"/>
<evidence type="ECO:0000313" key="5">
    <source>
        <dbReference type="Proteomes" id="UP000479114"/>
    </source>
</evidence>
<keyword evidence="3" id="KW-0720">Serine protease</keyword>
<name>A0A6C0P7Y1_9BACL</name>
<protein>
    <submittedName>
        <fullName evidence="4">Trypsin-like serine protease</fullName>
    </submittedName>
</protein>
<proteinExistence type="predicted"/>
<dbReference type="InterPro" id="IPR009003">
    <property type="entry name" value="Peptidase_S1_PA"/>
</dbReference>
<accession>A0A6C0P7Y1</accession>
<dbReference type="Pfam" id="PF13365">
    <property type="entry name" value="Trypsin_2"/>
    <property type="match status" value="1"/>
</dbReference>
<dbReference type="Gene3D" id="2.40.10.120">
    <property type="match status" value="1"/>
</dbReference>
<keyword evidence="2" id="KW-0378">Hydrolase</keyword>
<dbReference type="PANTHER" id="PTHR43343:SF3">
    <property type="entry name" value="PROTEASE DO-LIKE 8, CHLOROPLASTIC"/>
    <property type="match status" value="1"/>
</dbReference>
<dbReference type="GO" id="GO:0006508">
    <property type="term" value="P:proteolysis"/>
    <property type="evidence" value="ECO:0007669"/>
    <property type="project" value="UniProtKB-KW"/>
</dbReference>
<dbReference type="InterPro" id="IPR001940">
    <property type="entry name" value="Peptidase_S1C"/>
</dbReference>
<dbReference type="Proteomes" id="UP000479114">
    <property type="component" value="Chromosome"/>
</dbReference>
<evidence type="ECO:0000256" key="1">
    <source>
        <dbReference type="ARBA" id="ARBA00022670"/>
    </source>
</evidence>
<dbReference type="InterPro" id="IPR051201">
    <property type="entry name" value="Chloro_Bact_Ser_Proteases"/>
</dbReference>
<keyword evidence="1 4" id="KW-0645">Protease</keyword>
<organism evidence="4 5">
    <name type="scientific">Paenibacillus rhizovicinus</name>
    <dbReference type="NCBI Taxonomy" id="2704463"/>
    <lineage>
        <taxon>Bacteria</taxon>
        <taxon>Bacillati</taxon>
        <taxon>Bacillota</taxon>
        <taxon>Bacilli</taxon>
        <taxon>Bacillales</taxon>
        <taxon>Paenibacillaceae</taxon>
        <taxon>Paenibacillus</taxon>
    </lineage>
</organism>
<dbReference type="GO" id="GO:0004252">
    <property type="term" value="F:serine-type endopeptidase activity"/>
    <property type="evidence" value="ECO:0007669"/>
    <property type="project" value="InterPro"/>
</dbReference>
<keyword evidence="5" id="KW-1185">Reference proteome</keyword>
<dbReference type="PANTHER" id="PTHR43343">
    <property type="entry name" value="PEPTIDASE S12"/>
    <property type="match status" value="1"/>
</dbReference>
<dbReference type="KEGG" id="prz:GZH47_30305"/>
<gene>
    <name evidence="4" type="ORF">GZH47_30305</name>
</gene>
<sequence length="382" mass="40161">MKSWLSIILSSLILAGGAVSVYVLNDKWNDPVVEASSALGKPGAVVKTSAAKPDLKTVIQGDQKKVVAVEVTTYEGKATGSGFIYNSKGDIVTNAHVVADAQGIKVKASDGSLYTGKLIGVNPEKDIALIRADGLSGREPLEIDAGAKIDIGDEVIAFGSPLGLDNTVTTGIISGLNRDFDIEETSYKGLYQISAPITHGNSGGPLVLKSSGKVIGINSAGEEQGSIGFSIPIGQAKAMIEDWSQHPDSKLAADTAGSGDALDEGEFTKETMSSGAEYTVRSFYEALGSKDYVTAYSLLGSDWQTKTSYEAFRKGYLYTLAVSVTRVTVTSADSQSAQLTAVIEAYEDKKSGDTVISTYSVKYTIKPENGVLKIITGKGKKL</sequence>
<evidence type="ECO:0000256" key="2">
    <source>
        <dbReference type="ARBA" id="ARBA00022801"/>
    </source>
</evidence>
<dbReference type="EMBL" id="CP048286">
    <property type="protein sequence ID" value="QHW34664.1"/>
    <property type="molecule type" value="Genomic_DNA"/>
</dbReference>
<evidence type="ECO:0000256" key="3">
    <source>
        <dbReference type="ARBA" id="ARBA00022825"/>
    </source>
</evidence>
<dbReference type="PRINTS" id="PR00834">
    <property type="entry name" value="PROTEASES2C"/>
</dbReference>